<feature type="region of interest" description="Disordered" evidence="1">
    <location>
        <begin position="1"/>
        <end position="41"/>
    </location>
</feature>
<feature type="compositionally biased region" description="Basic and acidic residues" evidence="1">
    <location>
        <begin position="212"/>
        <end position="227"/>
    </location>
</feature>
<feature type="compositionally biased region" description="Basic and acidic residues" evidence="1">
    <location>
        <begin position="986"/>
        <end position="1016"/>
    </location>
</feature>
<feature type="region of interest" description="Disordered" evidence="1">
    <location>
        <begin position="979"/>
        <end position="1016"/>
    </location>
</feature>
<feature type="compositionally biased region" description="Low complexity" evidence="1">
    <location>
        <begin position="247"/>
        <end position="256"/>
    </location>
</feature>
<comment type="caution">
    <text evidence="2">The sequence shown here is derived from an EMBL/GenBank/DDBJ whole genome shotgun (WGS) entry which is preliminary data.</text>
</comment>
<dbReference type="EMBL" id="CANHGI010000001">
    <property type="protein sequence ID" value="CAI5439118.1"/>
    <property type="molecule type" value="Genomic_DNA"/>
</dbReference>
<name>A0A9P1MW87_9PELO</name>
<feature type="compositionally biased region" description="Basic and acidic residues" evidence="1">
    <location>
        <begin position="631"/>
        <end position="691"/>
    </location>
</feature>
<dbReference type="AlphaFoldDB" id="A0A9P1MW87"/>
<reference evidence="2" key="1">
    <citation type="submission" date="2022-11" db="EMBL/GenBank/DDBJ databases">
        <authorList>
            <person name="Kikuchi T."/>
        </authorList>
    </citation>
    <scope>NUCLEOTIDE SEQUENCE</scope>
    <source>
        <strain evidence="2">PS1010</strain>
    </source>
</reference>
<feature type="region of interest" description="Disordered" evidence="1">
    <location>
        <begin position="932"/>
        <end position="958"/>
    </location>
</feature>
<feature type="region of interest" description="Disordered" evidence="1">
    <location>
        <begin position="626"/>
        <end position="720"/>
    </location>
</feature>
<accession>A0A9P1MW87</accession>
<organism evidence="2 3">
    <name type="scientific">Caenorhabditis angaria</name>
    <dbReference type="NCBI Taxonomy" id="860376"/>
    <lineage>
        <taxon>Eukaryota</taxon>
        <taxon>Metazoa</taxon>
        <taxon>Ecdysozoa</taxon>
        <taxon>Nematoda</taxon>
        <taxon>Chromadorea</taxon>
        <taxon>Rhabditida</taxon>
        <taxon>Rhabditina</taxon>
        <taxon>Rhabditomorpha</taxon>
        <taxon>Rhabditoidea</taxon>
        <taxon>Rhabditidae</taxon>
        <taxon>Peloderinae</taxon>
        <taxon>Caenorhabditis</taxon>
    </lineage>
</organism>
<feature type="compositionally biased region" description="Polar residues" evidence="1">
    <location>
        <begin position="7"/>
        <end position="41"/>
    </location>
</feature>
<feature type="compositionally biased region" description="Polar residues" evidence="1">
    <location>
        <begin position="186"/>
        <end position="210"/>
    </location>
</feature>
<feature type="region of interest" description="Disordered" evidence="1">
    <location>
        <begin position="321"/>
        <end position="392"/>
    </location>
</feature>
<feature type="compositionally biased region" description="Polar residues" evidence="1">
    <location>
        <begin position="134"/>
        <end position="144"/>
    </location>
</feature>
<feature type="compositionally biased region" description="Low complexity" evidence="1">
    <location>
        <begin position="145"/>
        <end position="185"/>
    </location>
</feature>
<proteinExistence type="predicted"/>
<keyword evidence="3" id="KW-1185">Reference proteome</keyword>
<gene>
    <name evidence="2" type="ORF">CAMP_LOCUS1755</name>
</gene>
<feature type="compositionally biased region" description="Polar residues" evidence="1">
    <location>
        <begin position="939"/>
        <end position="950"/>
    </location>
</feature>
<dbReference type="OrthoDB" id="5856121at2759"/>
<feature type="region of interest" description="Disordered" evidence="1">
    <location>
        <begin position="282"/>
        <end position="306"/>
    </location>
</feature>
<feature type="compositionally biased region" description="Low complexity" evidence="1">
    <location>
        <begin position="290"/>
        <end position="306"/>
    </location>
</feature>
<evidence type="ECO:0000313" key="2">
    <source>
        <dbReference type="EMBL" id="CAI5439118.1"/>
    </source>
</evidence>
<sequence length="1016" mass="113244">MSIYQKRWSSCGSGTTPTASSNGLLSSGVEPSTVGTSWNSVRWNKPSTSYRDRLASRFETNKSDLASMYIPQSRASSSRFSSSAAKNAADIASIGPSVSARASRFDSLSMPNREKYRSEARDLINKWSSRERTTSVGNQTSGGANSNSISSVYRSSYEPRTSSLTTKSTTPSYRSTTSLTPTRTSEIMSRYSSDRNSVLSPSPTPISLHTTPKADRPWRQRLAESSRIRSTLGDDVSEGYTSRRARNASSRRGSLSQDGGESSCYEFVNSYSGASVLGTTYRSRQPSTETSSYFSPSTRFTTSTYPTTTYTKRSTVAEIPPLKNAVERQKSSSIIRESSKERDVVRKKSVRERTARRASRQNSQQQSSSDEELTEEQKKLRIRSRSNSAARLRKLRKKSEILDGVQYKVTAAEIEKEMKTSLQSLQSLSHYETGAEDGSIVAVPMGQSVPPESEGFQSCAASPLVPTISRSSSKNGVVKNQVIKSPSLIEVLGVSKDNDESQYSAVAHFKPKKRARPVPGMWKSTTSENEEFISRNKSFHKSDAIGEVEMIMAILKTIEKIEKSLKIGDGKEKEKKVVKKKVIVTKRKKSSPIVLEVKEPVVAENKTPNEVAKPKTEVKPKTLVESKIGVKLKEESKPKITEAKPKEEPKPKTAEMKSKVSELKPKEEVKPKVVESKSKEESKPKVAEVTKKSVVVTKEPAKKLEKTPEEPKKEPEPPKKIPMVTKEITKYFTPRNKTTFLRAEISKPIPNHRNIGLRCRCTTDLKIAISEHYRRKARQERATVLVDTPIEGKNQARLKLKIRVPTPPPPSLPNIPDIMQSYMISESATEESAFSRSCSRQSDTRASIILDEMRNREADVEWIIKDGEEISDDLILPDQSILEQYVNRKRRRLRPSSICSSRGYESSNCASPCPSTVSELCLPSSVIVHEARKRAPNSAEPTVQMTSTPKGFTRNPPIAAIKPVPFEAPKTLFEKMIQDQANRNKSKNEKSAENELLTKDDDVKEFKEEKAQEKCA</sequence>
<feature type="compositionally biased region" description="Basic and acidic residues" evidence="1">
    <location>
        <begin position="337"/>
        <end position="355"/>
    </location>
</feature>
<feature type="compositionally biased region" description="Basic and acidic residues" evidence="1">
    <location>
        <begin position="699"/>
        <end position="719"/>
    </location>
</feature>
<dbReference type="Proteomes" id="UP001152747">
    <property type="component" value="Unassembled WGS sequence"/>
</dbReference>
<feature type="region of interest" description="Disordered" evidence="1">
    <location>
        <begin position="127"/>
        <end position="262"/>
    </location>
</feature>
<evidence type="ECO:0000256" key="1">
    <source>
        <dbReference type="SAM" id="MobiDB-lite"/>
    </source>
</evidence>
<evidence type="ECO:0000313" key="3">
    <source>
        <dbReference type="Proteomes" id="UP001152747"/>
    </source>
</evidence>
<protein>
    <submittedName>
        <fullName evidence="2">Uncharacterized protein</fullName>
    </submittedName>
</protein>